<dbReference type="GO" id="GO:0005737">
    <property type="term" value="C:cytoplasm"/>
    <property type="evidence" value="ECO:0007669"/>
    <property type="project" value="TreeGrafter"/>
</dbReference>
<dbReference type="PANTHER" id="PTHR44144">
    <property type="entry name" value="DNAJ HOMOLOG SUBFAMILY C MEMBER 9"/>
    <property type="match status" value="1"/>
</dbReference>
<dbReference type="EMBL" id="BT075531">
    <property type="protein sequence ID" value="ACO09955.1"/>
    <property type="molecule type" value="mRNA"/>
</dbReference>
<feature type="region of interest" description="Disordered" evidence="4">
    <location>
        <begin position="178"/>
        <end position="211"/>
    </location>
</feature>
<evidence type="ECO:0000256" key="1">
    <source>
        <dbReference type="ARBA" id="ARBA00022553"/>
    </source>
</evidence>
<keyword evidence="1" id="KW-0597">Phosphoprotein</keyword>
<reference evidence="6" key="1">
    <citation type="submission" date="2009-03" db="EMBL/GenBank/DDBJ databases">
        <title>Osmerus mordax full-length cDNAs.</title>
        <authorList>
            <person name="von Schalburg K."/>
            <person name="Leong J."/>
            <person name="Cooper G."/>
            <person name="Davidson W.S."/>
            <person name="Koop B.F."/>
        </authorList>
    </citation>
    <scope>NUCLEOTIDE SEQUENCE</scope>
    <source>
        <tissue evidence="6">Brain</tissue>
    </source>
</reference>
<dbReference type="SMART" id="SM00271">
    <property type="entry name" value="DnaJ"/>
    <property type="match status" value="1"/>
</dbReference>
<sequence>MGLLKQCQELFKTSNLYEVIGVTKDASEAEVRRGYYKISLTVHPDRAPEDEQATVKFQALGKVYAVLSDKDQRAIYDEQGIVDEESDSIDQNRNWEEYWRTMFPKITLQDILDFEKSYKYTDEEKQDLKRVYEESQGDMNKIMESVLCATQEDEGRFRDILQGAIDAGELTAYKGFTHESATKKKSRKRKAQKEEKEAEQMQKEMGMTSESSLVAMIQRKQQANQTEFNYLIANLEDKYCKKMPRASTAKKGKK</sequence>
<dbReference type="GO" id="GO:0031072">
    <property type="term" value="F:heat shock protein binding"/>
    <property type="evidence" value="ECO:0007669"/>
    <property type="project" value="TreeGrafter"/>
</dbReference>
<dbReference type="PROSITE" id="PS00636">
    <property type="entry name" value="DNAJ_1"/>
    <property type="match status" value="1"/>
</dbReference>
<evidence type="ECO:0000256" key="3">
    <source>
        <dbReference type="ARBA" id="ARBA00071610"/>
    </source>
</evidence>
<evidence type="ECO:0000259" key="5">
    <source>
        <dbReference type="PROSITE" id="PS50076"/>
    </source>
</evidence>
<organism evidence="6">
    <name type="scientific">Osmerus mordax</name>
    <name type="common">Rainbow smelt</name>
    <name type="synonym">Atherina mordax</name>
    <dbReference type="NCBI Taxonomy" id="8014"/>
    <lineage>
        <taxon>Eukaryota</taxon>
        <taxon>Metazoa</taxon>
        <taxon>Chordata</taxon>
        <taxon>Craniata</taxon>
        <taxon>Vertebrata</taxon>
        <taxon>Euteleostomi</taxon>
        <taxon>Actinopterygii</taxon>
        <taxon>Neopterygii</taxon>
        <taxon>Teleostei</taxon>
        <taxon>Stomiati</taxon>
        <taxon>Osmeriformes</taxon>
        <taxon>Osmeridae</taxon>
        <taxon>Osmerus</taxon>
    </lineage>
</organism>
<dbReference type="CDD" id="cd06257">
    <property type="entry name" value="DnaJ"/>
    <property type="match status" value="1"/>
</dbReference>
<accession>C1BLQ2</accession>
<comment type="function">
    <text evidence="2">Acts as a dual histone chaperone and heat shock co-chaperone. As a histone chaperone, forms a co-chaperone complex with MCM2 and histone H3-H4 heterodimers; and may thereby assist MCM2 in histone H3-H4 heterodimer recognition and facilitate the assembly of histones into nucleosomes. May also act as a histone co-chaperone together with TONSL. May recruit histone chaperones ASF1A, NASP and SPT2 to histone H3-H4 heterodimers. Also plays a role as co-chaperone of the HSP70 family of molecular chaperone proteins, such as HSPA1A, HSPA1B and HSPA8. As a co-chaperone, may play a role in the recruitment of HSP70-type molecular chaperone machinery to histone H3-H4 substrates, thereby maintaining the histone structural integrity. Exhibits activity to assemble histones onto DNA in vitro.</text>
</comment>
<gene>
    <name evidence="6" type="primary">DNJC9</name>
</gene>
<dbReference type="SUPFAM" id="SSF46565">
    <property type="entry name" value="Chaperone J-domain"/>
    <property type="match status" value="1"/>
</dbReference>
<dbReference type="InterPro" id="IPR052594">
    <property type="entry name" value="J_domain-containing_protein"/>
</dbReference>
<dbReference type="Pfam" id="PF23302">
    <property type="entry name" value="HTH_DNAJC9"/>
    <property type="match status" value="1"/>
</dbReference>
<dbReference type="Pfam" id="PF00226">
    <property type="entry name" value="DnaJ"/>
    <property type="match status" value="1"/>
</dbReference>
<feature type="compositionally biased region" description="Basic and acidic residues" evidence="4">
    <location>
        <begin position="192"/>
        <end position="202"/>
    </location>
</feature>
<evidence type="ECO:0000256" key="4">
    <source>
        <dbReference type="SAM" id="MobiDB-lite"/>
    </source>
</evidence>
<dbReference type="PRINTS" id="PR00625">
    <property type="entry name" value="JDOMAIN"/>
</dbReference>
<dbReference type="InterPro" id="IPR018253">
    <property type="entry name" value="DnaJ_domain_CS"/>
</dbReference>
<dbReference type="InterPro" id="IPR056453">
    <property type="entry name" value="HTH_DNAJC9"/>
</dbReference>
<name>C1BLQ2_OSMMO</name>
<dbReference type="AlphaFoldDB" id="C1BLQ2"/>
<dbReference type="GO" id="GO:0005634">
    <property type="term" value="C:nucleus"/>
    <property type="evidence" value="ECO:0007669"/>
    <property type="project" value="TreeGrafter"/>
</dbReference>
<dbReference type="Gene3D" id="1.10.287.110">
    <property type="entry name" value="DnaJ domain"/>
    <property type="match status" value="1"/>
</dbReference>
<proteinExistence type="evidence at transcript level"/>
<evidence type="ECO:0000313" key="6">
    <source>
        <dbReference type="EMBL" id="ACO09955.1"/>
    </source>
</evidence>
<feature type="domain" description="J" evidence="5">
    <location>
        <begin position="15"/>
        <end position="80"/>
    </location>
</feature>
<dbReference type="FunFam" id="1.10.287.110:FF:000035">
    <property type="entry name" value="DnaJ homolog subfamily C member 9"/>
    <property type="match status" value="1"/>
</dbReference>
<dbReference type="PANTHER" id="PTHR44144:SF1">
    <property type="entry name" value="DNAJ HOMOLOG SUBFAMILY C MEMBER 9"/>
    <property type="match status" value="1"/>
</dbReference>
<dbReference type="InterPro" id="IPR001623">
    <property type="entry name" value="DnaJ_domain"/>
</dbReference>
<evidence type="ECO:0000256" key="2">
    <source>
        <dbReference type="ARBA" id="ARBA00054761"/>
    </source>
</evidence>
<protein>
    <recommendedName>
        <fullName evidence="3">DnaJ homolog subfamily C member 9</fullName>
    </recommendedName>
</protein>
<dbReference type="InterPro" id="IPR036869">
    <property type="entry name" value="J_dom_sf"/>
</dbReference>
<dbReference type="PROSITE" id="PS50076">
    <property type="entry name" value="DNAJ_2"/>
    <property type="match status" value="1"/>
</dbReference>